<gene>
    <name evidence="2" type="ORF">EDE15_3242</name>
</gene>
<evidence type="ECO:0000313" key="2">
    <source>
        <dbReference type="EMBL" id="RSL17704.1"/>
    </source>
</evidence>
<feature type="domain" description="Replication-associated protein ORF2/G2P" evidence="1">
    <location>
        <begin position="156"/>
        <end position="259"/>
    </location>
</feature>
<dbReference type="AlphaFoldDB" id="A0A3R9QJ25"/>
<reference evidence="2 3" key="1">
    <citation type="submission" date="2018-12" db="EMBL/GenBank/DDBJ databases">
        <title>Sequencing of bacterial isolates from soil warming experiment in Harvard Forest, Massachusetts, USA.</title>
        <authorList>
            <person name="Deangelis K."/>
        </authorList>
    </citation>
    <scope>NUCLEOTIDE SEQUENCE [LARGE SCALE GENOMIC DNA]</scope>
    <source>
        <strain evidence="2 3">EB153</strain>
    </source>
</reference>
<dbReference type="RefSeq" id="WP_125486156.1">
    <property type="nucleotide sequence ID" value="NZ_RSDW01000001.1"/>
</dbReference>
<dbReference type="Pfam" id="PF23343">
    <property type="entry name" value="REP_ORF2-G2P"/>
    <property type="match status" value="1"/>
</dbReference>
<comment type="caution">
    <text evidence="2">The sequence shown here is derived from an EMBL/GenBank/DDBJ whole genome shotgun (WGS) entry which is preliminary data.</text>
</comment>
<protein>
    <recommendedName>
        <fullName evidence="1">Replication-associated protein ORF2/G2P domain-containing protein</fullName>
    </recommendedName>
</protein>
<accession>A0A3R9QJ25</accession>
<dbReference type="OrthoDB" id="285709at2"/>
<sequence>MGLQPGAPLRPAAYYQPKNGREFEGGALISAEGAVPLSLSCFIYKRLIVTADDSPKENEFSSDDDLSIDHLFSRDRESALESDLLEKFGEFTDSHSKRGRKKGCGAWTVRGISFDSKQQKFIRLNCKCWECRYCGPRRAKRCKRAIAAWAEKLQLNRFVTLTLDPKKLNGKDSTKYLNRTFAKLRSVLHRKYGKALSYIRVLEYQQNGNAHFHLLLNQFIDIEWLRAEWQAVGGGWNVWIKMITIRRIVGYVSKYLSKDLLMSAPKGSRRVTTSRNIRLFEKPKKDAIWELLKGPIEVLRLGFVAVVNEKFCEIEGSLSAFTVLANVA</sequence>
<dbReference type="InterPro" id="IPR056906">
    <property type="entry name" value="ORF2/G2P_dom"/>
</dbReference>
<evidence type="ECO:0000259" key="1">
    <source>
        <dbReference type="Pfam" id="PF23343"/>
    </source>
</evidence>
<organism evidence="2 3">
    <name type="scientific">Edaphobacter aggregans</name>
    <dbReference type="NCBI Taxonomy" id="570835"/>
    <lineage>
        <taxon>Bacteria</taxon>
        <taxon>Pseudomonadati</taxon>
        <taxon>Acidobacteriota</taxon>
        <taxon>Terriglobia</taxon>
        <taxon>Terriglobales</taxon>
        <taxon>Acidobacteriaceae</taxon>
        <taxon>Edaphobacter</taxon>
    </lineage>
</organism>
<dbReference type="Proteomes" id="UP000269669">
    <property type="component" value="Unassembled WGS sequence"/>
</dbReference>
<name>A0A3R9QJ25_9BACT</name>
<dbReference type="EMBL" id="RSDW01000001">
    <property type="protein sequence ID" value="RSL17704.1"/>
    <property type="molecule type" value="Genomic_DNA"/>
</dbReference>
<keyword evidence="3" id="KW-1185">Reference proteome</keyword>
<proteinExistence type="predicted"/>
<evidence type="ECO:0000313" key="3">
    <source>
        <dbReference type="Proteomes" id="UP000269669"/>
    </source>
</evidence>